<comment type="caution">
    <text evidence="4">The sequence shown here is derived from an EMBL/GenBank/DDBJ whole genome shotgun (WGS) entry which is preliminary data.</text>
</comment>
<proteinExistence type="predicted"/>
<dbReference type="InterPro" id="IPR037108">
    <property type="entry name" value="TM1727-like_C_sf"/>
</dbReference>
<accession>A0ABW1AH22</accession>
<gene>
    <name evidence="4" type="ORF">ACFPZN_50335</name>
</gene>
<dbReference type="RefSeq" id="WP_378291353.1">
    <property type="nucleotide sequence ID" value="NZ_JBHSON010000126.1"/>
</dbReference>
<feature type="domain" description="Putative oxidoreductase/dehydrogenase Rossmann-like" evidence="2">
    <location>
        <begin position="20"/>
        <end position="142"/>
    </location>
</feature>
<sequence>MDRHRTPSSGTPENGPVRPEDRPARLAVGIVGAGRVGTALGVALTRAGHRVTAAAAVSDRSQRRAGELLPGAVLTTPQEVVAAADLVLLTVPDDALPELAAGLVATGVPVTGKLVAHTSGRYGTAVLDPITRAGGLPLALHPVMTFTGRPDDVSRLTGISFGVTAPEPLRPVAEALVLEMGGEPSWIEEARRPLYHAALAGGANHLVTLVVEAMDMLARAGVAEPGRMLGPLLGAALDNALRLGIDGLTGPVARGDAGTVAGHVAALGGESREGRAAYVALARLTADRALAAGMLKAEDAERLLEVLAD</sequence>
<dbReference type="Pfam" id="PF10727">
    <property type="entry name" value="Rossmann-like"/>
    <property type="match status" value="1"/>
</dbReference>
<dbReference type="EMBL" id="JBHSON010000126">
    <property type="protein sequence ID" value="MFC5753868.1"/>
    <property type="molecule type" value="Genomic_DNA"/>
</dbReference>
<evidence type="ECO:0000256" key="1">
    <source>
        <dbReference type="SAM" id="MobiDB-lite"/>
    </source>
</evidence>
<evidence type="ECO:0000313" key="4">
    <source>
        <dbReference type="EMBL" id="MFC5753868.1"/>
    </source>
</evidence>
<feature type="region of interest" description="Disordered" evidence="1">
    <location>
        <begin position="1"/>
        <end position="23"/>
    </location>
</feature>
<dbReference type="PANTHER" id="PTHR40459:SF1">
    <property type="entry name" value="CONSERVED HYPOTHETICAL ALANINE AND LEUCINE RICH PROTEIN"/>
    <property type="match status" value="1"/>
</dbReference>
<evidence type="ECO:0000259" key="3">
    <source>
        <dbReference type="Pfam" id="PF10728"/>
    </source>
</evidence>
<dbReference type="SUPFAM" id="SSF48179">
    <property type="entry name" value="6-phosphogluconate dehydrogenase C-terminal domain-like"/>
    <property type="match status" value="1"/>
</dbReference>
<dbReference type="SUPFAM" id="SSF51735">
    <property type="entry name" value="NAD(P)-binding Rossmann-fold domains"/>
    <property type="match status" value="1"/>
</dbReference>
<name>A0ABW1AH22_9ACTN</name>
<dbReference type="Gene3D" id="3.40.50.720">
    <property type="entry name" value="NAD(P)-binding Rossmann-like Domain"/>
    <property type="match status" value="1"/>
</dbReference>
<evidence type="ECO:0000259" key="2">
    <source>
        <dbReference type="Pfam" id="PF10727"/>
    </source>
</evidence>
<dbReference type="Proteomes" id="UP001596074">
    <property type="component" value="Unassembled WGS sequence"/>
</dbReference>
<dbReference type="InterPro" id="IPR008927">
    <property type="entry name" value="6-PGluconate_DH-like_C_sf"/>
</dbReference>
<protein>
    <submittedName>
        <fullName evidence="4">Rossmann-like and DUF2520 domain-containing protein</fullName>
    </submittedName>
</protein>
<evidence type="ECO:0000313" key="5">
    <source>
        <dbReference type="Proteomes" id="UP001596074"/>
    </source>
</evidence>
<organism evidence="4 5">
    <name type="scientific">Actinomadura rugatobispora</name>
    <dbReference type="NCBI Taxonomy" id="1994"/>
    <lineage>
        <taxon>Bacteria</taxon>
        <taxon>Bacillati</taxon>
        <taxon>Actinomycetota</taxon>
        <taxon>Actinomycetes</taxon>
        <taxon>Streptosporangiales</taxon>
        <taxon>Thermomonosporaceae</taxon>
        <taxon>Actinomadura</taxon>
    </lineage>
</organism>
<reference evidence="5" key="1">
    <citation type="journal article" date="2019" name="Int. J. Syst. Evol. Microbiol.">
        <title>The Global Catalogue of Microorganisms (GCM) 10K type strain sequencing project: providing services to taxonomists for standard genome sequencing and annotation.</title>
        <authorList>
            <consortium name="The Broad Institute Genomics Platform"/>
            <consortium name="The Broad Institute Genome Sequencing Center for Infectious Disease"/>
            <person name="Wu L."/>
            <person name="Ma J."/>
        </authorList>
    </citation>
    <scope>NUCLEOTIDE SEQUENCE [LARGE SCALE GENOMIC DNA]</scope>
    <source>
        <strain evidence="5">KCTC 42087</strain>
    </source>
</reference>
<feature type="domain" description="DUF2520" evidence="3">
    <location>
        <begin position="160"/>
        <end position="283"/>
    </location>
</feature>
<dbReference type="Gene3D" id="1.10.1040.20">
    <property type="entry name" value="ProC-like, C-terminal domain"/>
    <property type="match status" value="1"/>
</dbReference>
<dbReference type="PANTHER" id="PTHR40459">
    <property type="entry name" value="CONSERVED HYPOTHETICAL ALANINE AND LEUCINE RICH PROTEIN"/>
    <property type="match status" value="1"/>
</dbReference>
<dbReference type="InterPro" id="IPR018931">
    <property type="entry name" value="DUF2520"/>
</dbReference>
<dbReference type="InterPro" id="IPR036291">
    <property type="entry name" value="NAD(P)-bd_dom_sf"/>
</dbReference>
<keyword evidence="5" id="KW-1185">Reference proteome</keyword>
<dbReference type="InterPro" id="IPR019665">
    <property type="entry name" value="OxRdtase/DH_put_Rossmann_dom"/>
</dbReference>
<dbReference type="Pfam" id="PF10728">
    <property type="entry name" value="DUF2520"/>
    <property type="match status" value="1"/>
</dbReference>